<dbReference type="AlphaFoldDB" id="A0AAV3REF3"/>
<dbReference type="EMBL" id="BAABME010008955">
    <property type="protein sequence ID" value="GAA0174189.1"/>
    <property type="molecule type" value="Genomic_DNA"/>
</dbReference>
<protein>
    <submittedName>
        <fullName evidence="1">Uncharacterized protein</fullName>
    </submittedName>
</protein>
<organism evidence="1 2">
    <name type="scientific">Lithospermum erythrorhizon</name>
    <name type="common">Purple gromwell</name>
    <name type="synonym">Lithospermum officinale var. erythrorhizon</name>
    <dbReference type="NCBI Taxonomy" id="34254"/>
    <lineage>
        <taxon>Eukaryota</taxon>
        <taxon>Viridiplantae</taxon>
        <taxon>Streptophyta</taxon>
        <taxon>Embryophyta</taxon>
        <taxon>Tracheophyta</taxon>
        <taxon>Spermatophyta</taxon>
        <taxon>Magnoliopsida</taxon>
        <taxon>eudicotyledons</taxon>
        <taxon>Gunneridae</taxon>
        <taxon>Pentapetalae</taxon>
        <taxon>asterids</taxon>
        <taxon>lamiids</taxon>
        <taxon>Boraginales</taxon>
        <taxon>Boraginaceae</taxon>
        <taxon>Boraginoideae</taxon>
        <taxon>Lithospermeae</taxon>
        <taxon>Lithospermum</taxon>
    </lineage>
</organism>
<reference evidence="1 2" key="1">
    <citation type="submission" date="2024-01" db="EMBL/GenBank/DDBJ databases">
        <title>The complete chloroplast genome sequence of Lithospermum erythrorhizon: insights into the phylogenetic relationship among Boraginaceae species and the maternal lineages of purple gromwells.</title>
        <authorList>
            <person name="Okada T."/>
            <person name="Watanabe K."/>
        </authorList>
    </citation>
    <scope>NUCLEOTIDE SEQUENCE [LARGE SCALE GENOMIC DNA]</scope>
</reference>
<proteinExistence type="predicted"/>
<comment type="caution">
    <text evidence="1">The sequence shown here is derived from an EMBL/GenBank/DDBJ whole genome shotgun (WGS) entry which is preliminary data.</text>
</comment>
<dbReference type="Proteomes" id="UP001454036">
    <property type="component" value="Unassembled WGS sequence"/>
</dbReference>
<evidence type="ECO:0000313" key="2">
    <source>
        <dbReference type="Proteomes" id="UP001454036"/>
    </source>
</evidence>
<sequence>MSVPFHFFPLLPHFISFLSKRIPTPLLPHFHFLALQPHLRRPSYFQRLLNAHQVNSDSLPYSFPGNFSPSFSLKKEGPRPLRCGQWLRGKWQLRALLKVVPWLLTQPPLSGGGFVFGRVMSWSKGLTLSWMLTVVSEGFFFPLSLTVNPPKLAPFGV</sequence>
<evidence type="ECO:0000313" key="1">
    <source>
        <dbReference type="EMBL" id="GAA0174189.1"/>
    </source>
</evidence>
<keyword evidence="2" id="KW-1185">Reference proteome</keyword>
<gene>
    <name evidence="1" type="ORF">LIER_27631</name>
</gene>
<accession>A0AAV3REF3</accession>
<name>A0AAV3REF3_LITER</name>